<evidence type="ECO:0000256" key="5">
    <source>
        <dbReference type="ARBA" id="ARBA00023136"/>
    </source>
</evidence>
<feature type="domain" description="Major facilitator superfamily (MFS) profile" evidence="7">
    <location>
        <begin position="4"/>
        <end position="418"/>
    </location>
</feature>
<dbReference type="GO" id="GO:0061513">
    <property type="term" value="F:glucose 6-phosphate:phosphate antiporter activity"/>
    <property type="evidence" value="ECO:0007669"/>
    <property type="project" value="TreeGrafter"/>
</dbReference>
<feature type="transmembrane region" description="Helical" evidence="6">
    <location>
        <begin position="47"/>
        <end position="65"/>
    </location>
</feature>
<protein>
    <submittedName>
        <fullName evidence="8">MFS transporter</fullName>
    </submittedName>
</protein>
<feature type="transmembrane region" description="Helical" evidence="6">
    <location>
        <begin position="259"/>
        <end position="278"/>
    </location>
</feature>
<evidence type="ECO:0000256" key="4">
    <source>
        <dbReference type="ARBA" id="ARBA00022989"/>
    </source>
</evidence>
<dbReference type="GO" id="GO:0005886">
    <property type="term" value="C:plasma membrane"/>
    <property type="evidence" value="ECO:0007669"/>
    <property type="project" value="UniProtKB-SubCell"/>
</dbReference>
<dbReference type="EMBL" id="CP016543">
    <property type="protein sequence ID" value="ANU22020.1"/>
    <property type="molecule type" value="Genomic_DNA"/>
</dbReference>
<evidence type="ECO:0000256" key="2">
    <source>
        <dbReference type="ARBA" id="ARBA00022448"/>
    </source>
</evidence>
<dbReference type="GO" id="GO:0035435">
    <property type="term" value="P:phosphate ion transmembrane transport"/>
    <property type="evidence" value="ECO:0007669"/>
    <property type="project" value="TreeGrafter"/>
</dbReference>
<sequence>MQSTKFKRYFQFLLIVLAAGAIFPLIYLRTNYQETILEVYGMTLPQLNTIFSVLGLAFIVGYFPSGWISDRFSSKKLISISLLFVGLAGLWFAQVPSYPIVILIFVIWGIFSVLTFWSAHLKLVKLISRREEEGRFFGILDGGRGVIEAVLASVAIFIFSRILGSSTAVADKQEALVNVIYMYSGVLILVSILIMLFVSVDDKSAPPKKDKKEKNKSVANVDAIKQVFSNRFVWLLGGIIFMSYIVTWTIYYFGGFLQTNVGVNVSIVGTVTVVMLWMRPVGGIAGGFLGDKFGKSNVLMIALASASGLLILISVLPTTLPAYFFYVLVILSGLAVYTIRGLYWSLLGDCNIADERLGLSIGLISFVGYLPDILLPLVMSFMISSFGDAGGYNAYFLFSALAGVLGVTVTVIFKLGVTKKVEIPVPDQVTAQPVD</sequence>
<feature type="transmembrane region" description="Helical" evidence="6">
    <location>
        <begin position="323"/>
        <end position="345"/>
    </location>
</feature>
<evidence type="ECO:0000256" key="1">
    <source>
        <dbReference type="ARBA" id="ARBA00004651"/>
    </source>
</evidence>
<evidence type="ECO:0000256" key="6">
    <source>
        <dbReference type="SAM" id="Phobius"/>
    </source>
</evidence>
<feature type="transmembrane region" description="Helical" evidence="6">
    <location>
        <begin position="145"/>
        <end position="163"/>
    </location>
</feature>
<evidence type="ECO:0000259" key="7">
    <source>
        <dbReference type="PROSITE" id="PS50850"/>
    </source>
</evidence>
<dbReference type="PANTHER" id="PTHR43826">
    <property type="entry name" value="GLUCOSE-6-PHOSPHATE EXCHANGER SLC37A4"/>
    <property type="match status" value="1"/>
</dbReference>
<feature type="transmembrane region" description="Helical" evidence="6">
    <location>
        <begin position="395"/>
        <end position="413"/>
    </location>
</feature>
<accession>A0A1C7EDR8</accession>
<dbReference type="InterPro" id="IPR036259">
    <property type="entry name" value="MFS_trans_sf"/>
</dbReference>
<keyword evidence="4 6" id="KW-1133">Transmembrane helix</keyword>
<dbReference type="OrthoDB" id="9783227at2"/>
<dbReference type="Gene3D" id="1.20.1250.20">
    <property type="entry name" value="MFS general substrate transporter like domains"/>
    <property type="match status" value="1"/>
</dbReference>
<evidence type="ECO:0000313" key="8">
    <source>
        <dbReference type="EMBL" id="ANU22020.1"/>
    </source>
</evidence>
<dbReference type="Pfam" id="PF07690">
    <property type="entry name" value="MFS_1"/>
    <property type="match status" value="1"/>
</dbReference>
<reference evidence="8" key="1">
    <citation type="submission" date="2016-10" db="EMBL/GenBank/DDBJ databases">
        <authorList>
            <person name="See-Too W.S."/>
        </authorList>
    </citation>
    <scope>NUCLEOTIDE SEQUENCE</scope>
    <source>
        <strain evidence="8">DSM 22276</strain>
    </source>
</reference>
<feature type="transmembrane region" description="Helical" evidence="6">
    <location>
        <begin position="298"/>
        <end position="317"/>
    </location>
</feature>
<gene>
    <name evidence="8" type="ORF">BCM40_01115</name>
</gene>
<feature type="transmembrane region" description="Helical" evidence="6">
    <location>
        <begin position="232"/>
        <end position="253"/>
    </location>
</feature>
<feature type="transmembrane region" description="Helical" evidence="6">
    <location>
        <begin position="357"/>
        <end position="383"/>
    </location>
</feature>
<dbReference type="PANTHER" id="PTHR43826:SF3">
    <property type="entry name" value="GLUCOSE-6-PHOSPHATE EXCHANGER SLC37A4"/>
    <property type="match status" value="1"/>
</dbReference>
<dbReference type="InterPro" id="IPR051337">
    <property type="entry name" value="OPA_Antiporter"/>
</dbReference>
<feature type="transmembrane region" description="Helical" evidence="6">
    <location>
        <begin position="9"/>
        <end position="27"/>
    </location>
</feature>
<dbReference type="KEGG" id="pdg:BCM40_01115"/>
<feature type="transmembrane region" description="Helical" evidence="6">
    <location>
        <begin position="100"/>
        <end position="124"/>
    </location>
</feature>
<dbReference type="Proteomes" id="UP000092495">
    <property type="component" value="Chromosome"/>
</dbReference>
<keyword evidence="3 6" id="KW-0812">Transmembrane</keyword>
<dbReference type="PROSITE" id="PS50850">
    <property type="entry name" value="MFS"/>
    <property type="match status" value="1"/>
</dbReference>
<organism evidence="8 9">
    <name type="scientific">Planococcus donghaensis</name>
    <dbReference type="NCBI Taxonomy" id="414778"/>
    <lineage>
        <taxon>Bacteria</taxon>
        <taxon>Bacillati</taxon>
        <taxon>Bacillota</taxon>
        <taxon>Bacilli</taxon>
        <taxon>Bacillales</taxon>
        <taxon>Caryophanaceae</taxon>
        <taxon>Planococcus</taxon>
    </lineage>
</organism>
<dbReference type="InterPro" id="IPR011701">
    <property type="entry name" value="MFS"/>
</dbReference>
<keyword evidence="5 6" id="KW-0472">Membrane</keyword>
<keyword evidence="9" id="KW-1185">Reference proteome</keyword>
<feature type="transmembrane region" description="Helical" evidence="6">
    <location>
        <begin position="77"/>
        <end position="94"/>
    </location>
</feature>
<keyword evidence="2" id="KW-0813">Transport</keyword>
<dbReference type="RefSeq" id="WP_065525151.1">
    <property type="nucleotide sequence ID" value="NZ_CP016543.2"/>
</dbReference>
<feature type="transmembrane region" description="Helical" evidence="6">
    <location>
        <begin position="175"/>
        <end position="198"/>
    </location>
</feature>
<evidence type="ECO:0000313" key="9">
    <source>
        <dbReference type="Proteomes" id="UP000092495"/>
    </source>
</evidence>
<name>A0A1C7EDR8_9BACL</name>
<dbReference type="SUPFAM" id="SSF103473">
    <property type="entry name" value="MFS general substrate transporter"/>
    <property type="match status" value="1"/>
</dbReference>
<proteinExistence type="predicted"/>
<dbReference type="STRING" id="414778.BCM40_01115"/>
<dbReference type="AlphaFoldDB" id="A0A1C7EDR8"/>
<evidence type="ECO:0000256" key="3">
    <source>
        <dbReference type="ARBA" id="ARBA00022692"/>
    </source>
</evidence>
<comment type="subcellular location">
    <subcellularLocation>
        <location evidence="1">Cell membrane</location>
        <topology evidence="1">Multi-pass membrane protein</topology>
    </subcellularLocation>
</comment>
<dbReference type="InterPro" id="IPR020846">
    <property type="entry name" value="MFS_dom"/>
</dbReference>